<dbReference type="Gramene" id="NC5G0311390.1">
    <property type="protein sequence ID" value="NC5G0311390.1:cds"/>
    <property type="gene ID" value="NC5G0311390"/>
</dbReference>
<dbReference type="EMBL" id="LR721783">
    <property type="protein sequence ID" value="VVW39744.1"/>
    <property type="molecule type" value="Genomic_DNA"/>
</dbReference>
<sequence>MKYVHGDLKPTNILWGEMMEPYVLDFGLGRLANIAGESPDFGFLMSTSEMDIVIWVQLCMDEKKPFSDVVDPVLLRQKQMEEEMIGVFKIALQCVNINPQRRPSMRNVADLLDRLTCTG</sequence>
<dbReference type="PANTHER" id="PTHR48055">
    <property type="entry name" value="LEUCINE-RICH REPEAT RECEPTOR PROTEIN KINASE EMS1"/>
    <property type="match status" value="1"/>
</dbReference>
<protein>
    <recommendedName>
        <fullName evidence="1">Protein kinase domain-containing protein</fullName>
    </recommendedName>
</protein>
<feature type="domain" description="Protein kinase" evidence="1">
    <location>
        <begin position="1"/>
        <end position="119"/>
    </location>
</feature>
<evidence type="ECO:0000313" key="2">
    <source>
        <dbReference type="EMBL" id="VVW39744.1"/>
    </source>
</evidence>
<evidence type="ECO:0000259" key="1">
    <source>
        <dbReference type="PROSITE" id="PS50011"/>
    </source>
</evidence>
<dbReference type="InterPro" id="IPR051564">
    <property type="entry name" value="LRR_receptor-like_kinase"/>
</dbReference>
<gene>
    <name evidence="2" type="ORF">NYM_LOCUS20780</name>
</gene>
<dbReference type="PANTHER" id="PTHR48055:SF2">
    <property type="entry name" value="RECEPTOR-LIKE PROTEIN KINASE 7"/>
    <property type="match status" value="1"/>
</dbReference>
<proteinExistence type="predicted"/>
<dbReference type="PROSITE" id="PS50011">
    <property type="entry name" value="PROTEIN_KINASE_DOM"/>
    <property type="match status" value="1"/>
</dbReference>
<accession>A0A5K1DNT0</accession>
<name>A0A5K1DNT0_9MAGN</name>
<dbReference type="GO" id="GO:0016020">
    <property type="term" value="C:membrane"/>
    <property type="evidence" value="ECO:0007669"/>
    <property type="project" value="TreeGrafter"/>
</dbReference>
<reference evidence="2" key="1">
    <citation type="submission" date="2019-09" db="EMBL/GenBank/DDBJ databases">
        <authorList>
            <person name="Zhang L."/>
        </authorList>
    </citation>
    <scope>NUCLEOTIDE SEQUENCE</scope>
</reference>
<dbReference type="Gene3D" id="1.10.510.10">
    <property type="entry name" value="Transferase(Phosphotransferase) domain 1"/>
    <property type="match status" value="2"/>
</dbReference>
<dbReference type="GO" id="GO:0005524">
    <property type="term" value="F:ATP binding"/>
    <property type="evidence" value="ECO:0007669"/>
    <property type="project" value="InterPro"/>
</dbReference>
<dbReference type="GO" id="GO:0004672">
    <property type="term" value="F:protein kinase activity"/>
    <property type="evidence" value="ECO:0007669"/>
    <property type="project" value="InterPro"/>
</dbReference>
<dbReference type="SUPFAM" id="SSF56112">
    <property type="entry name" value="Protein kinase-like (PK-like)"/>
    <property type="match status" value="1"/>
</dbReference>
<organism evidence="2">
    <name type="scientific">Nymphaea colorata</name>
    <name type="common">pocket water lily</name>
    <dbReference type="NCBI Taxonomy" id="210225"/>
    <lineage>
        <taxon>Eukaryota</taxon>
        <taxon>Viridiplantae</taxon>
        <taxon>Streptophyta</taxon>
        <taxon>Embryophyta</taxon>
        <taxon>Tracheophyta</taxon>
        <taxon>Spermatophyta</taxon>
        <taxon>Magnoliopsida</taxon>
        <taxon>Nymphaeales</taxon>
        <taxon>Nymphaeaceae</taxon>
        <taxon>Nymphaea</taxon>
    </lineage>
</organism>
<dbReference type="InterPro" id="IPR011009">
    <property type="entry name" value="Kinase-like_dom_sf"/>
</dbReference>
<dbReference type="InterPro" id="IPR000719">
    <property type="entry name" value="Prot_kinase_dom"/>
</dbReference>
<dbReference type="AlphaFoldDB" id="A0A5K1DNT0"/>